<proteinExistence type="predicted"/>
<evidence type="ECO:0000313" key="8">
    <source>
        <dbReference type="Proteomes" id="UP000326759"/>
    </source>
</evidence>
<keyword evidence="3 5" id="KW-1133">Transmembrane helix</keyword>
<feature type="transmembrane region" description="Helical" evidence="5">
    <location>
        <begin position="256"/>
        <end position="276"/>
    </location>
</feature>
<dbReference type="InterPro" id="IPR036259">
    <property type="entry name" value="MFS_trans_sf"/>
</dbReference>
<dbReference type="OrthoDB" id="6612291at2759"/>
<name>A0A5N5SRH9_9CRUS</name>
<gene>
    <name evidence="7" type="ORF">Anas_04998</name>
</gene>
<dbReference type="GO" id="GO:0016020">
    <property type="term" value="C:membrane"/>
    <property type="evidence" value="ECO:0007669"/>
    <property type="project" value="UniProtKB-SubCell"/>
</dbReference>
<dbReference type="SUPFAM" id="SSF103473">
    <property type="entry name" value="MFS general substrate transporter"/>
    <property type="match status" value="1"/>
</dbReference>
<evidence type="ECO:0000256" key="2">
    <source>
        <dbReference type="ARBA" id="ARBA00022692"/>
    </source>
</evidence>
<keyword evidence="4 5" id="KW-0472">Membrane</keyword>
<evidence type="ECO:0000313" key="7">
    <source>
        <dbReference type="EMBL" id="KAB7496617.1"/>
    </source>
</evidence>
<evidence type="ECO:0000256" key="3">
    <source>
        <dbReference type="ARBA" id="ARBA00022989"/>
    </source>
</evidence>
<evidence type="ECO:0000256" key="4">
    <source>
        <dbReference type="ARBA" id="ARBA00023136"/>
    </source>
</evidence>
<reference evidence="7 8" key="1">
    <citation type="journal article" date="2019" name="PLoS Biol.">
        <title>Sex chromosomes control vertical transmission of feminizing Wolbachia symbionts in an isopod.</title>
        <authorList>
            <person name="Becking T."/>
            <person name="Chebbi M.A."/>
            <person name="Giraud I."/>
            <person name="Moumen B."/>
            <person name="Laverre T."/>
            <person name="Caubet Y."/>
            <person name="Peccoud J."/>
            <person name="Gilbert C."/>
            <person name="Cordaux R."/>
        </authorList>
    </citation>
    <scope>NUCLEOTIDE SEQUENCE [LARGE SCALE GENOMIC DNA]</scope>
    <source>
        <strain evidence="7">ANa2</strain>
        <tissue evidence="7">Whole body excluding digestive tract and cuticle</tissue>
    </source>
</reference>
<keyword evidence="8" id="KW-1185">Reference proteome</keyword>
<evidence type="ECO:0000259" key="6">
    <source>
        <dbReference type="PROSITE" id="PS50850"/>
    </source>
</evidence>
<dbReference type="InterPro" id="IPR020846">
    <property type="entry name" value="MFS_dom"/>
</dbReference>
<dbReference type="AlphaFoldDB" id="A0A5N5SRH9"/>
<keyword evidence="2 5" id="KW-0812">Transmembrane</keyword>
<dbReference type="InterPro" id="IPR005829">
    <property type="entry name" value="Sugar_transporter_CS"/>
</dbReference>
<keyword evidence="7" id="KW-0813">Transport</keyword>
<feature type="transmembrane region" description="Helical" evidence="5">
    <location>
        <begin position="140"/>
        <end position="159"/>
    </location>
</feature>
<feature type="domain" description="Major facilitator superfamily (MFS) profile" evidence="6">
    <location>
        <begin position="16"/>
        <end position="289"/>
    </location>
</feature>
<organism evidence="7 8">
    <name type="scientific">Armadillidium nasatum</name>
    <dbReference type="NCBI Taxonomy" id="96803"/>
    <lineage>
        <taxon>Eukaryota</taxon>
        <taxon>Metazoa</taxon>
        <taxon>Ecdysozoa</taxon>
        <taxon>Arthropoda</taxon>
        <taxon>Crustacea</taxon>
        <taxon>Multicrustacea</taxon>
        <taxon>Malacostraca</taxon>
        <taxon>Eumalacostraca</taxon>
        <taxon>Peracarida</taxon>
        <taxon>Isopoda</taxon>
        <taxon>Oniscidea</taxon>
        <taxon>Crinocheta</taxon>
        <taxon>Armadillidiidae</taxon>
        <taxon>Armadillidium</taxon>
    </lineage>
</organism>
<keyword evidence="7" id="KW-0762">Sugar transport</keyword>
<evidence type="ECO:0000256" key="5">
    <source>
        <dbReference type="SAM" id="Phobius"/>
    </source>
</evidence>
<dbReference type="InterPro" id="IPR050549">
    <property type="entry name" value="MFS_Trehalose_Transporter"/>
</dbReference>
<dbReference type="PANTHER" id="PTHR48021">
    <property type="match status" value="1"/>
</dbReference>
<dbReference type="Proteomes" id="UP000326759">
    <property type="component" value="Unassembled WGS sequence"/>
</dbReference>
<comment type="subcellular location">
    <subcellularLocation>
        <location evidence="1">Membrane</location>
        <topology evidence="1">Multi-pass membrane protein</topology>
    </subcellularLocation>
</comment>
<accession>A0A5N5SRH9</accession>
<dbReference type="Gene3D" id="1.20.1250.20">
    <property type="entry name" value="MFS general substrate transporter like domains"/>
    <property type="match status" value="1"/>
</dbReference>
<comment type="caution">
    <text evidence="7">The sequence shown here is derived from an EMBL/GenBank/DDBJ whole genome shotgun (WGS) entry which is preliminary data.</text>
</comment>
<feature type="transmembrane region" description="Helical" evidence="5">
    <location>
        <begin position="107"/>
        <end position="128"/>
    </location>
</feature>
<dbReference type="EMBL" id="SEYY01021194">
    <property type="protein sequence ID" value="KAB7496617.1"/>
    <property type="molecule type" value="Genomic_DNA"/>
</dbReference>
<feature type="transmembrane region" description="Helical" evidence="5">
    <location>
        <begin position="83"/>
        <end position="101"/>
    </location>
</feature>
<feature type="transmembrane region" description="Helical" evidence="5">
    <location>
        <begin position="165"/>
        <end position="185"/>
    </location>
</feature>
<sequence length="289" mass="31880">MFIYITIDETIASNATLGGSGMGSIIGYASSAGLVLTNSSYNSTLQISPEQNSWVSSVSNLGAVIGCPLTGFSLNYFGRKKTIIMASVAPTIGWILIISAQNFEMLLAGRIISGMYCGMISIAANTYVGEIASPHIRGTLGTAFQLMNVIGILFGYSMGAAFDDFRWMAGLCAIPPILCSILMFFNKETPLYLLSQGKEKEAEKSLRHFRGENYDGIDNEMYKLKIYLEESQKNKARIRDLKKSYNLKPFSMSMGLFFFQQFVGIGAVLFNMTLIFQENFSVQKLKIFA</sequence>
<dbReference type="PANTHER" id="PTHR48021:SF1">
    <property type="entry name" value="GH07001P-RELATED"/>
    <property type="match status" value="1"/>
</dbReference>
<evidence type="ECO:0000256" key="1">
    <source>
        <dbReference type="ARBA" id="ARBA00004141"/>
    </source>
</evidence>
<dbReference type="PROSITE" id="PS00217">
    <property type="entry name" value="SUGAR_TRANSPORT_2"/>
    <property type="match status" value="1"/>
</dbReference>
<dbReference type="Pfam" id="PF00083">
    <property type="entry name" value="Sugar_tr"/>
    <property type="match status" value="1"/>
</dbReference>
<dbReference type="InterPro" id="IPR005828">
    <property type="entry name" value="MFS_sugar_transport-like"/>
</dbReference>
<dbReference type="PROSITE" id="PS50850">
    <property type="entry name" value="MFS"/>
    <property type="match status" value="1"/>
</dbReference>
<dbReference type="GO" id="GO:0022857">
    <property type="term" value="F:transmembrane transporter activity"/>
    <property type="evidence" value="ECO:0007669"/>
    <property type="project" value="InterPro"/>
</dbReference>
<protein>
    <submittedName>
        <fullName evidence="7">Sugar transporter ERD6-like 4</fullName>
    </submittedName>
</protein>